<name>A0ABR8CAG6_9CYAN</name>
<dbReference type="RefSeq" id="WP_190577567.1">
    <property type="nucleotide sequence ID" value="NZ_CAWPQU010000078.1"/>
</dbReference>
<protein>
    <recommendedName>
        <fullName evidence="3">Terminase large subunit</fullName>
    </recommendedName>
</protein>
<dbReference type="InterPro" id="IPR027417">
    <property type="entry name" value="P-loop_NTPase"/>
</dbReference>
<dbReference type="EMBL" id="JACJQY010000008">
    <property type="protein sequence ID" value="MBD2316681.1"/>
    <property type="molecule type" value="Genomic_DNA"/>
</dbReference>
<dbReference type="Gene3D" id="3.30.420.240">
    <property type="match status" value="1"/>
</dbReference>
<evidence type="ECO:0008006" key="3">
    <source>
        <dbReference type="Google" id="ProtNLM"/>
    </source>
</evidence>
<accession>A0ABR8CAG6</accession>
<organism evidence="1 2">
    <name type="scientific">Phormidium tenue FACHB-1050</name>
    <dbReference type="NCBI Taxonomy" id="2692857"/>
    <lineage>
        <taxon>Bacteria</taxon>
        <taxon>Bacillati</taxon>
        <taxon>Cyanobacteriota</taxon>
        <taxon>Cyanophyceae</taxon>
        <taxon>Oscillatoriophycideae</taxon>
        <taxon>Oscillatoriales</taxon>
        <taxon>Oscillatoriaceae</taxon>
        <taxon>Phormidium</taxon>
    </lineage>
</organism>
<keyword evidence="2" id="KW-1185">Reference proteome</keyword>
<evidence type="ECO:0000313" key="2">
    <source>
        <dbReference type="Proteomes" id="UP000618445"/>
    </source>
</evidence>
<proteinExistence type="predicted"/>
<comment type="caution">
    <text evidence="1">The sequence shown here is derived from an EMBL/GenBank/DDBJ whole genome shotgun (WGS) entry which is preliminary data.</text>
</comment>
<dbReference type="Gene3D" id="3.40.50.300">
    <property type="entry name" value="P-loop containing nucleotide triphosphate hydrolases"/>
    <property type="match status" value="1"/>
</dbReference>
<sequence length="568" mass="64384">MLQFQLPNLRHQAKVQKAQQQVREARTDKTKIIPFTWKPFPNSPQEFAFHHPADILFYGGKAGAGKTDLLLGVAGHNPNSLILRREFPRARAIIERSRAIFARGVKRHEKDSYNEQTHLWRLANGNTIEIGGCQYEKDKENYQGRDHAAKLFDEITEFSESQFRFITIWARHADPNVRSRVIATGNPPTNVDGEWVMDFWGAFVDPEHEDPAEDGGICWYATITENDEDKDIELREYRLSRAEVQGYIDRKEMPPRPEYKWVKPDGTVKIIKARSRAFVSGSVEDNPVMMQRGYDQQLDALPEFLRKRFREGLFQRVTESTDLQVIPTAWIVAAMDRWIAYMGTKSLDYGNALTIYRTKNQSPNMSAMGVDPSRGGDDETAIAIRFNDWIAPLHLTKGKYVEDGDAVRDIIQNLRIGNPQINIDVVGVGSSPYDSCKKMGWSVMPINGGGAAVDRNGRPITDRTGLLRFKDMNAMLAWKLMESLDPQYNPTLMLPPDPKLKAELCSIRRASIDGGVVTIESKKEIKKRLGRSPDRADAVKYALLQSISIYAPNQRSQAMALGKVSEWG</sequence>
<gene>
    <name evidence="1" type="ORF">H6G05_07455</name>
</gene>
<reference evidence="1 2" key="1">
    <citation type="journal article" date="2020" name="ISME J.">
        <title>Comparative genomics reveals insights into cyanobacterial evolution and habitat adaptation.</title>
        <authorList>
            <person name="Chen M.Y."/>
            <person name="Teng W.K."/>
            <person name="Zhao L."/>
            <person name="Hu C.X."/>
            <person name="Zhou Y.K."/>
            <person name="Han B.P."/>
            <person name="Song L.R."/>
            <person name="Shu W.S."/>
        </authorList>
    </citation>
    <scope>NUCLEOTIDE SEQUENCE [LARGE SCALE GENOMIC DNA]</scope>
    <source>
        <strain evidence="1 2">FACHB-1050</strain>
    </source>
</reference>
<dbReference type="Proteomes" id="UP000618445">
    <property type="component" value="Unassembled WGS sequence"/>
</dbReference>
<evidence type="ECO:0000313" key="1">
    <source>
        <dbReference type="EMBL" id="MBD2316681.1"/>
    </source>
</evidence>